<name>A0A0U1NRY3_9BACI</name>
<protein>
    <submittedName>
        <fullName evidence="1">Uncharacterized protein</fullName>
    </submittedName>
</protein>
<evidence type="ECO:0000313" key="2">
    <source>
        <dbReference type="Proteomes" id="UP000199087"/>
    </source>
</evidence>
<dbReference type="Proteomes" id="UP000199087">
    <property type="component" value="Unassembled WGS sequence"/>
</dbReference>
<dbReference type="STRING" id="1499688.BN000_00698"/>
<keyword evidence="2" id="KW-1185">Reference proteome</keyword>
<sequence>MFHDIQFVISMMVYKFIHKKINVFFFKVVFGGKAIRI</sequence>
<organism evidence="1 2">
    <name type="scientific">Neobacillus massiliamazoniensis</name>
    <dbReference type="NCBI Taxonomy" id="1499688"/>
    <lineage>
        <taxon>Bacteria</taxon>
        <taxon>Bacillati</taxon>
        <taxon>Bacillota</taxon>
        <taxon>Bacilli</taxon>
        <taxon>Bacillales</taxon>
        <taxon>Bacillaceae</taxon>
        <taxon>Neobacillus</taxon>
    </lineage>
</organism>
<evidence type="ECO:0000313" key="1">
    <source>
        <dbReference type="EMBL" id="CRK80809.1"/>
    </source>
</evidence>
<accession>A0A0U1NRY3</accession>
<proteinExistence type="predicted"/>
<gene>
    <name evidence="1" type="ORF">BN000_00698</name>
</gene>
<dbReference type="AlphaFoldDB" id="A0A0U1NRY3"/>
<dbReference type="EMBL" id="CVRB01000001">
    <property type="protein sequence ID" value="CRK80809.1"/>
    <property type="molecule type" value="Genomic_DNA"/>
</dbReference>
<reference evidence="2" key="1">
    <citation type="submission" date="2015-05" db="EMBL/GenBank/DDBJ databases">
        <authorList>
            <person name="Urmite Genomes"/>
        </authorList>
    </citation>
    <scope>NUCLEOTIDE SEQUENCE [LARGE SCALE GENOMIC DNA]</scope>
    <source>
        <strain evidence="2">LF1</strain>
    </source>
</reference>